<name>A0A8J5UZC4_9HYME</name>
<keyword evidence="13" id="KW-1185">Reference proteome</keyword>
<comment type="caution">
    <text evidence="12">The sequence shown here is derived from an EMBL/GenBank/DDBJ whole genome shotgun (WGS) entry which is preliminary data.</text>
</comment>
<dbReference type="GO" id="GO:0005886">
    <property type="term" value="C:plasma membrane"/>
    <property type="evidence" value="ECO:0007669"/>
    <property type="project" value="UniProtKB-SubCell"/>
</dbReference>
<organism evidence="12 13">
    <name type="scientific">Cotesia typhae</name>
    <dbReference type="NCBI Taxonomy" id="2053667"/>
    <lineage>
        <taxon>Eukaryota</taxon>
        <taxon>Metazoa</taxon>
        <taxon>Ecdysozoa</taxon>
        <taxon>Arthropoda</taxon>
        <taxon>Hexapoda</taxon>
        <taxon>Insecta</taxon>
        <taxon>Pterygota</taxon>
        <taxon>Neoptera</taxon>
        <taxon>Endopterygota</taxon>
        <taxon>Hymenoptera</taxon>
        <taxon>Apocrita</taxon>
        <taxon>Ichneumonoidea</taxon>
        <taxon>Braconidae</taxon>
        <taxon>Microgastrinae</taxon>
        <taxon>Cotesia</taxon>
    </lineage>
</organism>
<dbReference type="Pfam" id="PF03556">
    <property type="entry name" value="Cullin_binding"/>
    <property type="match status" value="1"/>
</dbReference>
<dbReference type="GO" id="GO:0097602">
    <property type="term" value="F:cullin family protein binding"/>
    <property type="evidence" value="ECO:0007669"/>
    <property type="project" value="TreeGrafter"/>
</dbReference>
<sequence>MGNCWSCFKAPLQSSITDSSNVPDIKEETMELKRLFPLNSCTKESLVSNETLSNNNKKSLVSTVSVPNNIGSDNCGSLPIQNNLRISRAFYARFPPLCRSMATNVNTFSDKHPKESQDEKLSMLFDQYKDPHEDIILADGIERLCNDLQLSPNDFKVLVLAWKLEAEQMCQFTRKEFVNGLKSMHVDSIQGIQTRLPEIVQELIKNAEMFKDLYRFTFRFGLDVTSGQRILPVDMAIVLWKLVFSIREPSLLLRWLSFLECHHVRGIPRDTWNMFLNFVEVIGNDLGAYDDAEAWPSLFDDFVEYENDQVNQNITKDEFLKGSIHNNNN</sequence>
<comment type="subcellular location">
    <subcellularLocation>
        <location evidence="2">Cell membrane</location>
    </subcellularLocation>
    <subcellularLocation>
        <location evidence="3">Cytoplasm</location>
        <location evidence="3">Perinuclear region</location>
    </subcellularLocation>
    <subcellularLocation>
        <location evidence="1">Nucleus</location>
    </subcellularLocation>
</comment>
<evidence type="ECO:0000256" key="4">
    <source>
        <dbReference type="ARBA" id="ARBA00022475"/>
    </source>
</evidence>
<reference evidence="12" key="1">
    <citation type="submission" date="2020-03" db="EMBL/GenBank/DDBJ databases">
        <authorList>
            <person name="Chebbi M.A."/>
            <person name="Drezen J.M."/>
        </authorList>
    </citation>
    <scope>NUCLEOTIDE SEQUENCE</scope>
    <source>
        <tissue evidence="12">Whole body</tissue>
    </source>
</reference>
<feature type="domain" description="DCUN1" evidence="11">
    <location>
        <begin position="116"/>
        <end position="307"/>
    </location>
</feature>
<dbReference type="InterPro" id="IPR005176">
    <property type="entry name" value="PONY_dom"/>
</dbReference>
<keyword evidence="9" id="KW-0449">Lipoprotein</keyword>
<evidence type="ECO:0000313" key="12">
    <source>
        <dbReference type="EMBL" id="KAG8038821.1"/>
    </source>
</evidence>
<dbReference type="OrthoDB" id="27198at2759"/>
<dbReference type="PANTHER" id="PTHR12281:SF31">
    <property type="entry name" value="DCN1-LIKE PROTEIN 3"/>
    <property type="match status" value="1"/>
</dbReference>
<evidence type="ECO:0000256" key="2">
    <source>
        <dbReference type="ARBA" id="ARBA00004236"/>
    </source>
</evidence>
<evidence type="ECO:0000256" key="3">
    <source>
        <dbReference type="ARBA" id="ARBA00004556"/>
    </source>
</evidence>
<evidence type="ECO:0000256" key="9">
    <source>
        <dbReference type="ARBA" id="ARBA00023288"/>
    </source>
</evidence>
<keyword evidence="5" id="KW-0963">Cytoplasm</keyword>
<dbReference type="GO" id="GO:0031624">
    <property type="term" value="F:ubiquitin conjugating enzyme binding"/>
    <property type="evidence" value="ECO:0007669"/>
    <property type="project" value="TreeGrafter"/>
</dbReference>
<dbReference type="AlphaFoldDB" id="A0A8J5UZC4"/>
<evidence type="ECO:0000256" key="6">
    <source>
        <dbReference type="ARBA" id="ARBA00022707"/>
    </source>
</evidence>
<dbReference type="GO" id="GO:0045116">
    <property type="term" value="P:protein neddylation"/>
    <property type="evidence" value="ECO:0007669"/>
    <property type="project" value="TreeGrafter"/>
</dbReference>
<evidence type="ECO:0000256" key="7">
    <source>
        <dbReference type="ARBA" id="ARBA00023136"/>
    </source>
</evidence>
<dbReference type="FunFam" id="1.10.238.10:FF:000126">
    <property type="entry name" value="DCN1-like protein"/>
    <property type="match status" value="1"/>
</dbReference>
<dbReference type="EMBL" id="JAAOIC020000039">
    <property type="protein sequence ID" value="KAG8038821.1"/>
    <property type="molecule type" value="Genomic_DNA"/>
</dbReference>
<evidence type="ECO:0000256" key="8">
    <source>
        <dbReference type="ARBA" id="ARBA00023242"/>
    </source>
</evidence>
<keyword evidence="6" id="KW-0519">Myristate</keyword>
<protein>
    <recommendedName>
        <fullName evidence="10">Defective in cullin neddylation protein</fullName>
    </recommendedName>
</protein>
<evidence type="ECO:0000256" key="10">
    <source>
        <dbReference type="RuleBase" id="RU410713"/>
    </source>
</evidence>
<dbReference type="GO" id="GO:0000151">
    <property type="term" value="C:ubiquitin ligase complex"/>
    <property type="evidence" value="ECO:0007669"/>
    <property type="project" value="TreeGrafter"/>
</dbReference>
<proteinExistence type="predicted"/>
<evidence type="ECO:0000259" key="11">
    <source>
        <dbReference type="PROSITE" id="PS51229"/>
    </source>
</evidence>
<dbReference type="PANTHER" id="PTHR12281">
    <property type="entry name" value="RP42 RELATED"/>
    <property type="match status" value="1"/>
</dbReference>
<evidence type="ECO:0000256" key="1">
    <source>
        <dbReference type="ARBA" id="ARBA00004123"/>
    </source>
</evidence>
<keyword evidence="4" id="KW-1003">Cell membrane</keyword>
<dbReference type="GO" id="GO:0005634">
    <property type="term" value="C:nucleus"/>
    <property type="evidence" value="ECO:0007669"/>
    <property type="project" value="UniProtKB-SubCell"/>
</dbReference>
<dbReference type="InterPro" id="IPR014764">
    <property type="entry name" value="DCN-prot"/>
</dbReference>
<reference evidence="12" key="2">
    <citation type="submission" date="2021-04" db="EMBL/GenBank/DDBJ databases">
        <title>Genome-wide patterns of bracovirus chromosomal integration into multiple host tissues during parasitism.</title>
        <authorList>
            <person name="Chebbi M.A.C."/>
        </authorList>
    </citation>
    <scope>NUCLEOTIDE SEQUENCE</scope>
    <source>
        <tissue evidence="12">Whole body</tissue>
    </source>
</reference>
<gene>
    <name evidence="12" type="ORF">G9C98_003128</name>
</gene>
<dbReference type="FunFam" id="1.10.238.200:FF:000003">
    <property type="entry name" value="DCN1-like protein 3"/>
    <property type="match status" value="1"/>
</dbReference>
<keyword evidence="7" id="KW-0472">Membrane</keyword>
<comment type="function">
    <text evidence="10">Neddylation of cullins play an essential role in the regulation of SCF-type complexes activity.</text>
</comment>
<evidence type="ECO:0000256" key="5">
    <source>
        <dbReference type="ARBA" id="ARBA00022490"/>
    </source>
</evidence>
<dbReference type="Proteomes" id="UP000729913">
    <property type="component" value="Unassembled WGS sequence"/>
</dbReference>
<dbReference type="PROSITE" id="PS51229">
    <property type="entry name" value="DCUN1"/>
    <property type="match status" value="1"/>
</dbReference>
<dbReference type="GO" id="GO:0048471">
    <property type="term" value="C:perinuclear region of cytoplasm"/>
    <property type="evidence" value="ECO:0007669"/>
    <property type="project" value="UniProtKB-SubCell"/>
</dbReference>
<dbReference type="GO" id="GO:0032182">
    <property type="term" value="F:ubiquitin-like protein binding"/>
    <property type="evidence" value="ECO:0007669"/>
    <property type="project" value="TreeGrafter"/>
</dbReference>
<dbReference type="GO" id="GO:2000436">
    <property type="term" value="P:positive regulation of protein neddylation"/>
    <property type="evidence" value="ECO:0007669"/>
    <property type="project" value="UniProtKB-ARBA"/>
</dbReference>
<accession>A0A8J5UZC4</accession>
<evidence type="ECO:0000313" key="13">
    <source>
        <dbReference type="Proteomes" id="UP000729913"/>
    </source>
</evidence>
<keyword evidence="8" id="KW-0539">Nucleus</keyword>